<dbReference type="EMBL" id="PTIU01000001">
    <property type="protein sequence ID" value="PPK56528.1"/>
    <property type="molecule type" value="Genomic_DNA"/>
</dbReference>
<protein>
    <submittedName>
        <fullName evidence="4">Uncharacterized protein DUF3530</fullName>
    </submittedName>
</protein>
<evidence type="ECO:0000256" key="1">
    <source>
        <dbReference type="SAM" id="MobiDB-lite"/>
    </source>
</evidence>
<evidence type="ECO:0000313" key="3">
    <source>
        <dbReference type="EMBL" id="PPK53714.1"/>
    </source>
</evidence>
<evidence type="ECO:0000256" key="2">
    <source>
        <dbReference type="SAM" id="SignalP"/>
    </source>
</evidence>
<sequence>MKSQWGLSLLLSGLVLVFSSTVLAQQDGEQPQTDTEPAAEAPASKRFLVTTGLGEWALASQYPEQAVWLELEAGSRALALFRPEQQVPARSAMVVLANEGQTADEAIVGALRRTLPNDGMAVMTLGLRAPPDVLRQSRQSRKVPAPGDVEDGGSEGDNPTGENASSVMIDVAAPEDLEALAENYQNSVSGLLDAAAGALRDRGYERLLVLGVGWSADYVTEWAAAQDRLAGVIWLAPVFTPDRVTALTELLAEDRNWRLLDLHGTSSQAVARERAAELARAEVGQYRRLPLPMASPPGAVDADGIANWVSAWVGQ</sequence>
<dbReference type="Proteomes" id="UP000239446">
    <property type="component" value="Unassembled WGS sequence"/>
</dbReference>
<dbReference type="AlphaFoldDB" id="A0A2S6GAX0"/>
<feature type="chain" id="PRO_5015764416" evidence="2">
    <location>
        <begin position="25"/>
        <end position="315"/>
    </location>
</feature>
<accession>A0A2S6GAX0</accession>
<feature type="region of interest" description="Disordered" evidence="1">
    <location>
        <begin position="133"/>
        <end position="164"/>
    </location>
</feature>
<dbReference type="Pfam" id="PF12048">
    <property type="entry name" value="DUF3530"/>
    <property type="match status" value="1"/>
</dbReference>
<proteinExistence type="predicted"/>
<feature type="signal peptide" evidence="2">
    <location>
        <begin position="1"/>
        <end position="24"/>
    </location>
</feature>
<evidence type="ECO:0000313" key="5">
    <source>
        <dbReference type="Proteomes" id="UP000239446"/>
    </source>
</evidence>
<dbReference type="SUPFAM" id="SSF53474">
    <property type="entry name" value="alpha/beta-Hydrolases"/>
    <property type="match status" value="1"/>
</dbReference>
<reference evidence="4 5" key="2">
    <citation type="submission" date="2018-02" db="EMBL/GenBank/DDBJ databases">
        <title>Subsurface microbial communities from deep shales in Ohio and West Virginia, USA.</title>
        <authorList>
            <person name="Wrighton K."/>
        </authorList>
    </citation>
    <scope>NUCLEOTIDE SEQUENCE [LARGE SCALE GENOMIC DNA]</scope>
    <source>
        <strain evidence="4 5">UTICA-S1B9</strain>
    </source>
</reference>
<reference evidence="3 6" key="1">
    <citation type="submission" date="2018-02" db="EMBL/GenBank/DDBJ databases">
        <title>Deep subsurface shale carbon reservoir microbial communities from Ohio and West Virginia, USA.</title>
        <authorList>
            <person name="Wrighton K."/>
        </authorList>
    </citation>
    <scope>NUCLEOTIDE SEQUENCE [LARGE SCALE GENOMIC DNA]</scope>
    <source>
        <strain evidence="3 6">UTICA-S1B6</strain>
    </source>
</reference>
<gene>
    <name evidence="4" type="ORF">B0H24_1001228</name>
    <name evidence="3" type="ORF">BY455_101228</name>
</gene>
<dbReference type="EMBL" id="PTIT01000001">
    <property type="protein sequence ID" value="PPK53714.1"/>
    <property type="molecule type" value="Genomic_DNA"/>
</dbReference>
<dbReference type="InterPro" id="IPR022529">
    <property type="entry name" value="DUF3530"/>
</dbReference>
<dbReference type="Gene3D" id="3.40.50.1820">
    <property type="entry name" value="alpha/beta hydrolase"/>
    <property type="match status" value="1"/>
</dbReference>
<keyword evidence="2" id="KW-0732">Signal</keyword>
<dbReference type="Proteomes" id="UP000239648">
    <property type="component" value="Unassembled WGS sequence"/>
</dbReference>
<organism evidence="4 5">
    <name type="scientific">Marinobacter persicus</name>
    <dbReference type="NCBI Taxonomy" id="930118"/>
    <lineage>
        <taxon>Bacteria</taxon>
        <taxon>Pseudomonadati</taxon>
        <taxon>Pseudomonadota</taxon>
        <taxon>Gammaproteobacteria</taxon>
        <taxon>Pseudomonadales</taxon>
        <taxon>Marinobacteraceae</taxon>
        <taxon>Marinobacter</taxon>
    </lineage>
</organism>
<keyword evidence="6" id="KW-1185">Reference proteome</keyword>
<evidence type="ECO:0000313" key="6">
    <source>
        <dbReference type="Proteomes" id="UP000239648"/>
    </source>
</evidence>
<dbReference type="RefSeq" id="WP_181049616.1">
    <property type="nucleotide sequence ID" value="NZ_PTIT01000001.1"/>
</dbReference>
<comment type="caution">
    <text evidence="4">The sequence shown here is derived from an EMBL/GenBank/DDBJ whole genome shotgun (WGS) entry which is preliminary data.</text>
</comment>
<name>A0A2S6GAX0_9GAMM</name>
<dbReference type="InterPro" id="IPR029058">
    <property type="entry name" value="AB_hydrolase_fold"/>
</dbReference>
<evidence type="ECO:0000313" key="4">
    <source>
        <dbReference type="EMBL" id="PPK56528.1"/>
    </source>
</evidence>